<evidence type="ECO:0000256" key="1">
    <source>
        <dbReference type="SAM" id="MobiDB-lite"/>
    </source>
</evidence>
<evidence type="ECO:0000313" key="3">
    <source>
        <dbReference type="Proteomes" id="UP000092321"/>
    </source>
</evidence>
<dbReference type="Gene3D" id="1.20.1270.60">
    <property type="entry name" value="Arfaptin homology (AH) domain/BAR domain"/>
    <property type="match status" value="1"/>
</dbReference>
<feature type="region of interest" description="Disordered" evidence="1">
    <location>
        <begin position="474"/>
        <end position="511"/>
    </location>
</feature>
<reference evidence="3" key="1">
    <citation type="journal article" date="2016" name="Proc. Natl. Acad. Sci. U.S.A.">
        <title>Comparative genomics of biotechnologically important yeasts.</title>
        <authorList>
            <person name="Riley R."/>
            <person name="Haridas S."/>
            <person name="Wolfe K.H."/>
            <person name="Lopes M.R."/>
            <person name="Hittinger C.T."/>
            <person name="Goeker M."/>
            <person name="Salamov A.A."/>
            <person name="Wisecaver J.H."/>
            <person name="Long T.M."/>
            <person name="Calvey C.H."/>
            <person name="Aerts A.L."/>
            <person name="Barry K.W."/>
            <person name="Choi C."/>
            <person name="Clum A."/>
            <person name="Coughlan A.Y."/>
            <person name="Deshpande S."/>
            <person name="Douglass A.P."/>
            <person name="Hanson S.J."/>
            <person name="Klenk H.-P."/>
            <person name="LaButti K.M."/>
            <person name="Lapidus A."/>
            <person name="Lindquist E.A."/>
            <person name="Lipzen A.M."/>
            <person name="Meier-Kolthoff J.P."/>
            <person name="Ohm R.A."/>
            <person name="Otillar R.P."/>
            <person name="Pangilinan J.L."/>
            <person name="Peng Y."/>
            <person name="Rokas A."/>
            <person name="Rosa C.A."/>
            <person name="Scheuner C."/>
            <person name="Sibirny A.A."/>
            <person name="Slot J.C."/>
            <person name="Stielow J.B."/>
            <person name="Sun H."/>
            <person name="Kurtzman C.P."/>
            <person name="Blackwell M."/>
            <person name="Grigoriev I.V."/>
            <person name="Jeffries T.W."/>
        </authorList>
    </citation>
    <scope>NUCLEOTIDE SEQUENCE [LARGE SCALE GENOMIC DNA]</scope>
    <source>
        <strain evidence="3">NRRL Y-1626</strain>
    </source>
</reference>
<evidence type="ECO:0000313" key="2">
    <source>
        <dbReference type="EMBL" id="OBA28838.1"/>
    </source>
</evidence>
<dbReference type="InterPro" id="IPR027267">
    <property type="entry name" value="AH/BAR_dom_sf"/>
</dbReference>
<feature type="compositionally biased region" description="Basic and acidic residues" evidence="1">
    <location>
        <begin position="630"/>
        <end position="644"/>
    </location>
</feature>
<dbReference type="EMBL" id="LXPE01000002">
    <property type="protein sequence ID" value="OBA28838.1"/>
    <property type="molecule type" value="Genomic_DNA"/>
</dbReference>
<feature type="region of interest" description="Disordered" evidence="1">
    <location>
        <begin position="336"/>
        <end position="357"/>
    </location>
</feature>
<organism evidence="2 3">
    <name type="scientific">Hanseniaspora valbyensis NRRL Y-1626</name>
    <dbReference type="NCBI Taxonomy" id="766949"/>
    <lineage>
        <taxon>Eukaryota</taxon>
        <taxon>Fungi</taxon>
        <taxon>Dikarya</taxon>
        <taxon>Ascomycota</taxon>
        <taxon>Saccharomycotina</taxon>
        <taxon>Saccharomycetes</taxon>
        <taxon>Saccharomycodales</taxon>
        <taxon>Saccharomycodaceae</taxon>
        <taxon>Hanseniaspora</taxon>
    </lineage>
</organism>
<gene>
    <name evidence="2" type="ORF">HANVADRAFT_47029</name>
</gene>
<accession>A0A1B7TJG9</accession>
<protein>
    <submittedName>
        <fullName evidence="2">Uncharacterized protein</fullName>
    </submittedName>
</protein>
<sequence>MTDSFNSKYSFTNNFYDLDIEHGLTGNSSITAINFNGLKQLDLFINKSSSYINNMYNFLKDISELNKTSLKRNTALIAKYQKLFVNEDTIPQGWNQTVHEPIMNLLKQKVTNESKFNKILENEVLYHLKNLQPTIDRDLLLNLKKLHKLKDELLNLNQLIFRKNDKITHSLVKLRECELNLQTGSGPGIGEKQLQRLLKEKEKQKEIVVNLKNELYITTTEYKCLTKNYRENWIIVTAVLQQEQFNKYQFFLKLINDNLGKGLDDLLTKGLHDLESLKFKIVKYDFNKDLEWASYKFGSNYVPLEATSNENERAVLNQSPQIDQQKHNYASQFSKPFEEQEQEEQRNYQNRPVFNQQPVLDDSQFISQETERKPNFYKEANENDNFNEIKQRDYDQTDNYENSSFDLGLNYTTTHIINKTEVENNHTLAQIANRTNTFYDNKYEEPETTVLKTNHMNELTVTMRDLSMEPLRQSSVSSGAITNNGTLKDVNKINNNYSSRSSSSDERARESNVKYVNNENDPIKDMMRSVGSIEGVNWKNRKQIFSYKNEKPVVPEREEHLFLSEEEPDEKEFSEKTTQKSTILELMKKDESINSDTMIQQKPLVQQVFTQKPKNHNFANNNNNSNMNLRQKEQEKYAPSKESGDMTILTEAVMKMKEKKQKRKSLMPLNDDSIVTDSKFFTNAKQDMKVFIPHHR</sequence>
<dbReference type="OrthoDB" id="3972833at2759"/>
<feature type="region of interest" description="Disordered" evidence="1">
    <location>
        <begin position="614"/>
        <end position="644"/>
    </location>
</feature>
<feature type="compositionally biased region" description="Polar residues" evidence="1">
    <location>
        <begin position="474"/>
        <end position="497"/>
    </location>
</feature>
<comment type="caution">
    <text evidence="2">The sequence shown here is derived from an EMBL/GenBank/DDBJ whole genome shotgun (WGS) entry which is preliminary data.</text>
</comment>
<proteinExistence type="predicted"/>
<dbReference type="Proteomes" id="UP000092321">
    <property type="component" value="Unassembled WGS sequence"/>
</dbReference>
<feature type="compositionally biased region" description="Polar residues" evidence="1">
    <location>
        <begin position="347"/>
        <end position="357"/>
    </location>
</feature>
<dbReference type="AlphaFoldDB" id="A0A1B7TJG9"/>
<feature type="compositionally biased region" description="Low complexity" evidence="1">
    <location>
        <begin position="616"/>
        <end position="628"/>
    </location>
</feature>
<name>A0A1B7TJG9_9ASCO</name>
<keyword evidence="3" id="KW-1185">Reference proteome</keyword>